<dbReference type="EMBL" id="QFLI01000011">
    <property type="protein sequence ID" value="PXX96878.1"/>
    <property type="molecule type" value="Genomic_DNA"/>
</dbReference>
<dbReference type="Proteomes" id="UP000248079">
    <property type="component" value="Unassembled WGS sequence"/>
</dbReference>
<gene>
    <name evidence="1" type="ORF">DF185_19760</name>
</gene>
<proteinExistence type="predicted"/>
<sequence>MFDKAVNKRVKLFLENKEISQEQFKKDISVKSKQQVSNWINCNEKIPERHLFTMIHIYKDLNARWLITGEGEMNEPEGKDIVIHDGQTIFADNVGQYGGKGNVIGKQAPAEDSSLKKMVELKDMEIDLLKKTIEQKDKMIEKLLDK</sequence>
<protein>
    <submittedName>
        <fullName evidence="1">Uncharacterized protein</fullName>
    </submittedName>
</protein>
<keyword evidence="2" id="KW-1185">Reference proteome</keyword>
<dbReference type="GO" id="GO:0003677">
    <property type="term" value="F:DNA binding"/>
    <property type="evidence" value="ECO:0007669"/>
    <property type="project" value="InterPro"/>
</dbReference>
<comment type="caution">
    <text evidence="1">The sequence shown here is derived from an EMBL/GenBank/DDBJ whole genome shotgun (WGS) entry which is preliminary data.</text>
</comment>
<dbReference type="AlphaFoldDB" id="A0A2V3ZSP4"/>
<accession>A0A2V3ZSP4</accession>
<organism evidence="1 2">
    <name type="scientific">Marinifilum breve</name>
    <dbReference type="NCBI Taxonomy" id="2184082"/>
    <lineage>
        <taxon>Bacteria</taxon>
        <taxon>Pseudomonadati</taxon>
        <taxon>Bacteroidota</taxon>
        <taxon>Bacteroidia</taxon>
        <taxon>Marinilabiliales</taxon>
        <taxon>Marinifilaceae</taxon>
    </lineage>
</organism>
<reference evidence="1 2" key="1">
    <citation type="submission" date="2018-05" db="EMBL/GenBank/DDBJ databases">
        <title>Marinifilum breve JC075T sp. nov., a marine bacterium isolated from Yongle Blue Hole in the South China Sea.</title>
        <authorList>
            <person name="Fu T."/>
        </authorList>
    </citation>
    <scope>NUCLEOTIDE SEQUENCE [LARGE SCALE GENOMIC DNA]</scope>
    <source>
        <strain evidence="1 2">JC075</strain>
    </source>
</reference>
<dbReference type="OrthoDB" id="980419at2"/>
<evidence type="ECO:0000313" key="1">
    <source>
        <dbReference type="EMBL" id="PXX96878.1"/>
    </source>
</evidence>
<dbReference type="Gene3D" id="1.10.260.40">
    <property type="entry name" value="lambda repressor-like DNA-binding domains"/>
    <property type="match status" value="1"/>
</dbReference>
<dbReference type="InterPro" id="IPR010982">
    <property type="entry name" value="Lambda_DNA-bd_dom_sf"/>
</dbReference>
<dbReference type="RefSeq" id="WP_110362890.1">
    <property type="nucleotide sequence ID" value="NZ_QFLI01000011.1"/>
</dbReference>
<name>A0A2V3ZSP4_9BACT</name>
<evidence type="ECO:0000313" key="2">
    <source>
        <dbReference type="Proteomes" id="UP000248079"/>
    </source>
</evidence>